<dbReference type="InterPro" id="IPR043129">
    <property type="entry name" value="ATPase_NBD"/>
</dbReference>
<dbReference type="InterPro" id="IPR040916">
    <property type="entry name" value="DDR_swiveling"/>
</dbReference>
<evidence type="ECO:0000313" key="3">
    <source>
        <dbReference type="EMBL" id="CAA9484528.1"/>
    </source>
</evidence>
<dbReference type="AlphaFoldDB" id="A0A6J4RXB6"/>
<dbReference type="Gene3D" id="3.50.30.70">
    <property type="entry name" value="Swiveling domain of dehydratase reactivase alpha subunit"/>
    <property type="match status" value="1"/>
</dbReference>
<organism evidence="3">
    <name type="scientific">uncultured Rubrobacteraceae bacterium</name>
    <dbReference type="NCBI Taxonomy" id="349277"/>
    <lineage>
        <taxon>Bacteria</taxon>
        <taxon>Bacillati</taxon>
        <taxon>Actinomycetota</taxon>
        <taxon>Rubrobacteria</taxon>
        <taxon>Rubrobacterales</taxon>
        <taxon>Rubrobacteraceae</taxon>
        <taxon>environmental samples</taxon>
    </lineage>
</organism>
<gene>
    <name evidence="3" type="ORF">AVDCRST_MAG25-2986</name>
</gene>
<dbReference type="Gene3D" id="2.40.50.140">
    <property type="entry name" value="Nucleic acid-binding proteins"/>
    <property type="match status" value="1"/>
</dbReference>
<reference evidence="3" key="1">
    <citation type="submission" date="2020-02" db="EMBL/GenBank/DDBJ databases">
        <authorList>
            <person name="Meier V. D."/>
        </authorList>
    </citation>
    <scope>NUCLEOTIDE SEQUENCE</scope>
    <source>
        <strain evidence="3">AVDCRST_MAG25</strain>
    </source>
</reference>
<dbReference type="Pfam" id="PF08841">
    <property type="entry name" value="DDR"/>
    <property type="match status" value="1"/>
</dbReference>
<feature type="domain" description="DD-reactivating factor swiveling" evidence="2">
    <location>
        <begin position="93"/>
        <end position="257"/>
    </location>
</feature>
<dbReference type="InterPro" id="IPR012340">
    <property type="entry name" value="NA-bd_OB-fold"/>
</dbReference>
<dbReference type="Gene3D" id="3.30.420.40">
    <property type="match status" value="2"/>
</dbReference>
<dbReference type="NCBIfam" id="TIGR04491">
    <property type="entry name" value="reactive_PduG"/>
    <property type="match status" value="1"/>
</dbReference>
<dbReference type="SUPFAM" id="SSF82317">
    <property type="entry name" value="Swiveling domain of dehydratase reactivase alpha subunit"/>
    <property type="match status" value="1"/>
</dbReference>
<dbReference type="InterPro" id="IPR030994">
    <property type="entry name" value="DDR_dom"/>
</dbReference>
<name>A0A6J4RXB6_9ACTN</name>
<evidence type="ECO:0000259" key="2">
    <source>
        <dbReference type="Pfam" id="PF18427"/>
    </source>
</evidence>
<accession>A0A6J4RXB6</accession>
<proteinExistence type="predicted"/>
<dbReference type="InterPro" id="IPR009191">
    <property type="entry name" value="DDRA"/>
</dbReference>
<protein>
    <submittedName>
        <fullName evidence="3">Propanediol dehydratase reactivation factor large subunit</fullName>
    </submittedName>
</protein>
<dbReference type="Gene3D" id="3.90.470.30">
    <property type="match status" value="1"/>
</dbReference>
<dbReference type="Pfam" id="PF18427">
    <property type="entry name" value="DDR_swiveling"/>
    <property type="match status" value="1"/>
</dbReference>
<dbReference type="SUPFAM" id="SSF53067">
    <property type="entry name" value="Actin-like ATPase domain"/>
    <property type="match status" value="2"/>
</dbReference>
<sequence length="613" mass="64857">MSIIVGVDIGNSTTEAAIARIREDGSPEFLSSGTTMTTGIKGTVENIPGVVEVLEEATEAAGIGISDLDLVLLNEATPVIGDVAMETVTETIVTESSMVGHNPSSPGGKGIGVGRTVHIRDLEDGKAEAPDEPVIVVVPQEYDFEVAAGIIGRALEAGVEVRAGIVQGNDGVLISNRLPSPLPFVDEVAHVDKVPLNMLAAVEVAPQGQGVRQLSNPYGIATLFSLSPEETGHVIPISKALVGLRSAVVIRTPAGDVQSKQIPAGSIRFIGENQSLTVELEHGADAIMETLARAQPLSDVRGESGTNVGGMIENVRQTMADVTEKPLSEVNIHDVLAVDCLVPQQVVGGVADEFSIESATGLAIMVDTDRLLMERVADTLSEKIGVQVELGGVEANTAIMGALTTPGIDVPVAIIDGGAGSTDGAELQKGKPVEHVHLAGAGNMVTLLIKNELGLDRFDVAEQIKIHPLAKVESLFHIRHEDNGVQFFEDPLEANLFARVVLVTDNGLVPIDTKHTLDRIRTVRQEAKRKVLLRNSLRVLRHISPSGNIRFLNFVAIVGRLGLDFELPQMLMNELSNFGIVVGVANVRGELGPTNAVATGLIINYCQRQDTSE</sequence>
<evidence type="ECO:0000259" key="1">
    <source>
        <dbReference type="Pfam" id="PF08841"/>
    </source>
</evidence>
<dbReference type="EMBL" id="CADCVI010000200">
    <property type="protein sequence ID" value="CAA9484528.1"/>
    <property type="molecule type" value="Genomic_DNA"/>
</dbReference>
<dbReference type="InterPro" id="IPR028975">
    <property type="entry name" value="DDRA_swiveling_dom_sf"/>
</dbReference>
<feature type="domain" description="Diol dehydratase reactivase ATPase-like" evidence="1">
    <location>
        <begin position="278"/>
        <end position="605"/>
    </location>
</feature>